<keyword evidence="4" id="KW-1185">Reference proteome</keyword>
<gene>
    <name evidence="3" type="ORF">PoB_002877400</name>
</gene>
<dbReference type="AlphaFoldDB" id="A0AAV4A3L4"/>
<dbReference type="SUPFAM" id="SSF63712">
    <property type="entry name" value="Nicotinic receptor ligand binding domain-like"/>
    <property type="match status" value="1"/>
</dbReference>
<dbReference type="Gene3D" id="2.70.170.10">
    <property type="entry name" value="Neurotransmitter-gated ion-channel ligand-binding domain"/>
    <property type="match status" value="1"/>
</dbReference>
<evidence type="ECO:0000256" key="1">
    <source>
        <dbReference type="SAM" id="MobiDB-lite"/>
    </source>
</evidence>
<sequence>MEEESGPTRNIPRAFQGKEATQAYLYNTTNQPWLYPFDYDGEFDVAEENEQTQKERDRRMFQSSELRLMHYLVGNYDNSVRPVFDANQAVDIRLGLTLTQILDLDEKNQVLTTNVWLEAGVADTVASEYALRSAGTLLSRIPAPPQASRPKGGTENLRSSCCGLNM</sequence>
<accession>A0AAV4A3L4</accession>
<dbReference type="Pfam" id="PF02931">
    <property type="entry name" value="Neur_chan_LBD"/>
    <property type="match status" value="1"/>
</dbReference>
<comment type="caution">
    <text evidence="3">The sequence shown here is derived from an EMBL/GenBank/DDBJ whole genome shotgun (WGS) entry which is preliminary data.</text>
</comment>
<protein>
    <submittedName>
        <fullName evidence="3">Acetylcholine receptor subunit alpha-like</fullName>
    </submittedName>
</protein>
<dbReference type="Proteomes" id="UP000735302">
    <property type="component" value="Unassembled WGS sequence"/>
</dbReference>
<evidence type="ECO:0000313" key="4">
    <source>
        <dbReference type="Proteomes" id="UP000735302"/>
    </source>
</evidence>
<proteinExistence type="predicted"/>
<dbReference type="GO" id="GO:0016020">
    <property type="term" value="C:membrane"/>
    <property type="evidence" value="ECO:0007669"/>
    <property type="project" value="InterPro"/>
</dbReference>
<feature type="domain" description="Neurotransmitter-gated ion-channel ligand-binding" evidence="2">
    <location>
        <begin position="67"/>
        <end position="119"/>
    </location>
</feature>
<dbReference type="InterPro" id="IPR006202">
    <property type="entry name" value="Neur_chan_lig-bd"/>
</dbReference>
<organism evidence="3 4">
    <name type="scientific">Plakobranchus ocellatus</name>
    <dbReference type="NCBI Taxonomy" id="259542"/>
    <lineage>
        <taxon>Eukaryota</taxon>
        <taxon>Metazoa</taxon>
        <taxon>Spiralia</taxon>
        <taxon>Lophotrochozoa</taxon>
        <taxon>Mollusca</taxon>
        <taxon>Gastropoda</taxon>
        <taxon>Heterobranchia</taxon>
        <taxon>Euthyneura</taxon>
        <taxon>Panpulmonata</taxon>
        <taxon>Sacoglossa</taxon>
        <taxon>Placobranchoidea</taxon>
        <taxon>Plakobranchidae</taxon>
        <taxon>Plakobranchus</taxon>
    </lineage>
</organism>
<evidence type="ECO:0000313" key="3">
    <source>
        <dbReference type="EMBL" id="GFO02269.1"/>
    </source>
</evidence>
<keyword evidence="3" id="KW-0675">Receptor</keyword>
<feature type="region of interest" description="Disordered" evidence="1">
    <location>
        <begin position="141"/>
        <end position="166"/>
    </location>
</feature>
<evidence type="ECO:0000259" key="2">
    <source>
        <dbReference type="Pfam" id="PF02931"/>
    </source>
</evidence>
<name>A0AAV4A3L4_9GAST</name>
<dbReference type="GO" id="GO:0005230">
    <property type="term" value="F:extracellular ligand-gated monoatomic ion channel activity"/>
    <property type="evidence" value="ECO:0007669"/>
    <property type="project" value="InterPro"/>
</dbReference>
<reference evidence="3 4" key="1">
    <citation type="journal article" date="2021" name="Elife">
        <title>Chloroplast acquisition without the gene transfer in kleptoplastic sea slugs, Plakobranchus ocellatus.</title>
        <authorList>
            <person name="Maeda T."/>
            <person name="Takahashi S."/>
            <person name="Yoshida T."/>
            <person name="Shimamura S."/>
            <person name="Takaki Y."/>
            <person name="Nagai Y."/>
            <person name="Toyoda A."/>
            <person name="Suzuki Y."/>
            <person name="Arimoto A."/>
            <person name="Ishii H."/>
            <person name="Satoh N."/>
            <person name="Nishiyama T."/>
            <person name="Hasebe M."/>
            <person name="Maruyama T."/>
            <person name="Minagawa J."/>
            <person name="Obokata J."/>
            <person name="Shigenobu S."/>
        </authorList>
    </citation>
    <scope>NUCLEOTIDE SEQUENCE [LARGE SCALE GENOMIC DNA]</scope>
</reference>
<dbReference type="InterPro" id="IPR036734">
    <property type="entry name" value="Neur_chan_lig-bd_sf"/>
</dbReference>
<dbReference type="EMBL" id="BLXT01003580">
    <property type="protein sequence ID" value="GFO02269.1"/>
    <property type="molecule type" value="Genomic_DNA"/>
</dbReference>